<organism evidence="2 3">
    <name type="scientific">Sulfuritortus calidifontis</name>
    <dbReference type="NCBI Taxonomy" id="1914471"/>
    <lineage>
        <taxon>Bacteria</taxon>
        <taxon>Pseudomonadati</taxon>
        <taxon>Pseudomonadota</taxon>
        <taxon>Betaproteobacteria</taxon>
        <taxon>Nitrosomonadales</taxon>
        <taxon>Thiobacillaceae</taxon>
        <taxon>Sulfuritortus</taxon>
    </lineage>
</organism>
<evidence type="ECO:0000313" key="3">
    <source>
        <dbReference type="Proteomes" id="UP000295135"/>
    </source>
</evidence>
<dbReference type="InterPro" id="IPR006311">
    <property type="entry name" value="TAT_signal"/>
</dbReference>
<dbReference type="AlphaFoldDB" id="A0A4V2UQW3"/>
<dbReference type="EMBL" id="SLZY01000003">
    <property type="protein sequence ID" value="TCS73007.1"/>
    <property type="molecule type" value="Genomic_DNA"/>
</dbReference>
<dbReference type="SUPFAM" id="SSF53474">
    <property type="entry name" value="alpha/beta-Hydrolases"/>
    <property type="match status" value="1"/>
</dbReference>
<keyword evidence="3" id="KW-1185">Reference proteome</keyword>
<proteinExistence type="predicted"/>
<dbReference type="InterPro" id="IPR029058">
    <property type="entry name" value="AB_hydrolase_fold"/>
</dbReference>
<evidence type="ECO:0008006" key="4">
    <source>
        <dbReference type="Google" id="ProtNLM"/>
    </source>
</evidence>
<feature type="chain" id="PRO_5020333858" description="Dienelactone hydrolase" evidence="1">
    <location>
        <begin position="23"/>
        <end position="254"/>
    </location>
</feature>
<dbReference type="OrthoDB" id="9788279at2"/>
<dbReference type="Proteomes" id="UP000295135">
    <property type="component" value="Unassembled WGS sequence"/>
</dbReference>
<evidence type="ECO:0000313" key="2">
    <source>
        <dbReference type="EMBL" id="TCS73007.1"/>
    </source>
</evidence>
<dbReference type="PROSITE" id="PS51318">
    <property type="entry name" value="TAT"/>
    <property type="match status" value="1"/>
</dbReference>
<accession>A0A4V2UQW3</accession>
<sequence>MPKTLRRLFLALSLALSAAAFAAGSEVVIPVPSGAEIHSARYAAQGQTLAVFLTGEFGWSEYEYQAGAYLAGQGIETWVADVMGAYFLPQGMSQVRKLPDADLIAWLERVQKLSGKREIVLIATAHMAQPALRLARLWQAQYAKRATLRGAVLLFPLLYEEVEPGQEPVYDPVVRQARLDIAYLQPQSSAGYWWRERLKAALESSGSRVRLTVLPGLRDGYYRRGDATPEELAEGGKLGELLHGQIEALRKGRQ</sequence>
<name>A0A4V2UQW3_9PROT</name>
<comment type="caution">
    <text evidence="2">The sequence shown here is derived from an EMBL/GenBank/DDBJ whole genome shotgun (WGS) entry which is preliminary data.</text>
</comment>
<feature type="signal peptide" evidence="1">
    <location>
        <begin position="1"/>
        <end position="22"/>
    </location>
</feature>
<protein>
    <recommendedName>
        <fullName evidence="4">Dienelactone hydrolase</fullName>
    </recommendedName>
</protein>
<gene>
    <name evidence="2" type="ORF">EDC61_103130</name>
</gene>
<evidence type="ECO:0000256" key="1">
    <source>
        <dbReference type="SAM" id="SignalP"/>
    </source>
</evidence>
<keyword evidence="1" id="KW-0732">Signal</keyword>
<reference evidence="2 3" key="1">
    <citation type="submission" date="2019-03" db="EMBL/GenBank/DDBJ databases">
        <title>Genomic Encyclopedia of Type Strains, Phase IV (KMG-IV): sequencing the most valuable type-strain genomes for metagenomic binning, comparative biology and taxonomic classification.</title>
        <authorList>
            <person name="Goeker M."/>
        </authorList>
    </citation>
    <scope>NUCLEOTIDE SEQUENCE [LARGE SCALE GENOMIC DNA]</scope>
    <source>
        <strain evidence="2 3">DSM 103923</strain>
    </source>
</reference>
<dbReference type="RefSeq" id="WP_126462144.1">
    <property type="nucleotide sequence ID" value="NZ_AP018721.1"/>
</dbReference>